<evidence type="ECO:0000256" key="1">
    <source>
        <dbReference type="ARBA" id="ARBA00022679"/>
    </source>
</evidence>
<evidence type="ECO:0000259" key="2">
    <source>
        <dbReference type="Pfam" id="PF13649"/>
    </source>
</evidence>
<gene>
    <name evidence="3" type="ORF">Vau01_059980</name>
</gene>
<comment type="caution">
    <text evidence="3">The sequence shown here is derived from an EMBL/GenBank/DDBJ whole genome shotgun (WGS) entry which is preliminary data.</text>
</comment>
<sequence>MFDVTAYGDGLASVYDTLYPTTPDADQAAQFVNDEAPRGRVVELGVGTGRLALPMVKLGLRVHGVDASQRMLDLLAERDREGLVEVTVGDFTRQLPAGPFDVGLVALNTLFMVPDRDRQIETLRLLRSRLVPSGSVVVETYNPWYYHRLTEPRVDVHHLAPDRLMIDTSYADRVTQTVVIVHAELDGGTPRKVVELSRYAWPSELDLMARLAGLRLRDRFGGWNREPVTPETPRYVSVFEVADADR</sequence>
<dbReference type="InterPro" id="IPR029063">
    <property type="entry name" value="SAM-dependent_MTases_sf"/>
</dbReference>
<dbReference type="Gene3D" id="3.40.50.150">
    <property type="entry name" value="Vaccinia Virus protein VP39"/>
    <property type="match status" value="1"/>
</dbReference>
<dbReference type="SUPFAM" id="SSF53335">
    <property type="entry name" value="S-adenosyl-L-methionine-dependent methyltransferases"/>
    <property type="match status" value="1"/>
</dbReference>
<dbReference type="RefSeq" id="WP_203999350.1">
    <property type="nucleotide sequence ID" value="NZ_BOPG01000037.1"/>
</dbReference>
<accession>A0A8J4E3Z3</accession>
<dbReference type="GO" id="GO:0008168">
    <property type="term" value="F:methyltransferase activity"/>
    <property type="evidence" value="ECO:0007669"/>
    <property type="project" value="UniProtKB-KW"/>
</dbReference>
<dbReference type="InterPro" id="IPR041698">
    <property type="entry name" value="Methyltransf_25"/>
</dbReference>
<dbReference type="Pfam" id="PF13649">
    <property type="entry name" value="Methyltransf_25"/>
    <property type="match status" value="1"/>
</dbReference>
<proteinExistence type="predicted"/>
<dbReference type="EMBL" id="BOPG01000037">
    <property type="protein sequence ID" value="GIJ58482.1"/>
    <property type="molecule type" value="Genomic_DNA"/>
</dbReference>
<evidence type="ECO:0000313" key="4">
    <source>
        <dbReference type="Proteomes" id="UP000612585"/>
    </source>
</evidence>
<dbReference type="GO" id="GO:0032259">
    <property type="term" value="P:methylation"/>
    <property type="evidence" value="ECO:0007669"/>
    <property type="project" value="UniProtKB-KW"/>
</dbReference>
<evidence type="ECO:0000313" key="3">
    <source>
        <dbReference type="EMBL" id="GIJ58482.1"/>
    </source>
</evidence>
<reference evidence="3" key="1">
    <citation type="submission" date="2021-01" db="EMBL/GenBank/DDBJ databases">
        <title>Whole genome shotgun sequence of Virgisporangium aurantiacum NBRC 16421.</title>
        <authorList>
            <person name="Komaki H."/>
            <person name="Tamura T."/>
        </authorList>
    </citation>
    <scope>NUCLEOTIDE SEQUENCE</scope>
    <source>
        <strain evidence="3">NBRC 16421</strain>
    </source>
</reference>
<organism evidence="3 4">
    <name type="scientific">Virgisporangium aurantiacum</name>
    <dbReference type="NCBI Taxonomy" id="175570"/>
    <lineage>
        <taxon>Bacteria</taxon>
        <taxon>Bacillati</taxon>
        <taxon>Actinomycetota</taxon>
        <taxon>Actinomycetes</taxon>
        <taxon>Micromonosporales</taxon>
        <taxon>Micromonosporaceae</taxon>
        <taxon>Virgisporangium</taxon>
    </lineage>
</organism>
<dbReference type="CDD" id="cd02440">
    <property type="entry name" value="AdoMet_MTases"/>
    <property type="match status" value="1"/>
</dbReference>
<dbReference type="AlphaFoldDB" id="A0A8J4E3Z3"/>
<feature type="domain" description="Methyltransferase" evidence="2">
    <location>
        <begin position="41"/>
        <end position="134"/>
    </location>
</feature>
<protein>
    <submittedName>
        <fullName evidence="3">Methyltransferase</fullName>
    </submittedName>
</protein>
<keyword evidence="4" id="KW-1185">Reference proteome</keyword>
<keyword evidence="3" id="KW-0489">Methyltransferase</keyword>
<dbReference type="PANTHER" id="PTHR43861">
    <property type="entry name" value="TRANS-ACONITATE 2-METHYLTRANSFERASE-RELATED"/>
    <property type="match status" value="1"/>
</dbReference>
<dbReference type="Proteomes" id="UP000612585">
    <property type="component" value="Unassembled WGS sequence"/>
</dbReference>
<name>A0A8J4E3Z3_9ACTN</name>
<keyword evidence="1" id="KW-0808">Transferase</keyword>